<dbReference type="InterPro" id="IPR036420">
    <property type="entry name" value="BRCT_dom_sf"/>
</dbReference>
<evidence type="ECO:0000256" key="17">
    <source>
        <dbReference type="SAM" id="MobiDB-lite"/>
    </source>
</evidence>
<evidence type="ECO:0000313" key="21">
    <source>
        <dbReference type="EMBL" id="RXH79961.1"/>
    </source>
</evidence>
<feature type="compositionally biased region" description="Acidic residues" evidence="17">
    <location>
        <begin position="493"/>
        <end position="503"/>
    </location>
</feature>
<evidence type="ECO:0000256" key="16">
    <source>
        <dbReference type="ARBA" id="ARBA00063107"/>
    </source>
</evidence>
<evidence type="ECO:0000256" key="7">
    <source>
        <dbReference type="ARBA" id="ARBA00022723"/>
    </source>
</evidence>
<dbReference type="SUPFAM" id="SSF52113">
    <property type="entry name" value="BRCT domain"/>
    <property type="match status" value="1"/>
</dbReference>
<evidence type="ECO:0000256" key="15">
    <source>
        <dbReference type="ARBA" id="ARBA00048336"/>
    </source>
</evidence>
<dbReference type="InterPro" id="IPR023214">
    <property type="entry name" value="HAD_sf"/>
</dbReference>
<dbReference type="InterPro" id="IPR039189">
    <property type="entry name" value="Fcp1"/>
</dbReference>
<feature type="compositionally biased region" description="Polar residues" evidence="17">
    <location>
        <begin position="660"/>
        <end position="682"/>
    </location>
</feature>
<dbReference type="InterPro" id="IPR057473">
    <property type="entry name" value="ARM_CPL3"/>
</dbReference>
<dbReference type="PANTHER" id="PTHR23081:SF2">
    <property type="entry name" value="RNA POLYMERASE II C-TERMINAL DOMAIN PHOSPHATASE-LIKE 3"/>
    <property type="match status" value="1"/>
</dbReference>
<dbReference type="InterPro" id="IPR036412">
    <property type="entry name" value="HAD-like_sf"/>
</dbReference>
<keyword evidence="7" id="KW-0479">Metal-binding</keyword>
<feature type="region of interest" description="Disordered" evidence="17">
    <location>
        <begin position="602"/>
        <end position="644"/>
    </location>
</feature>
<feature type="region of interest" description="Disordered" evidence="17">
    <location>
        <begin position="480"/>
        <end position="529"/>
    </location>
</feature>
<proteinExistence type="predicted"/>
<keyword evidence="8" id="KW-0378">Hydrolase</keyword>
<comment type="caution">
    <text evidence="21">The sequence shown here is derived from an EMBL/GenBank/DDBJ whole genome shotgun (WGS) entry which is preliminary data.</text>
</comment>
<dbReference type="STRING" id="3750.A0A498IEF8"/>
<feature type="compositionally biased region" description="Polar residues" evidence="17">
    <location>
        <begin position="505"/>
        <end position="526"/>
    </location>
</feature>
<reference evidence="21 22" key="1">
    <citation type="submission" date="2018-10" db="EMBL/GenBank/DDBJ databases">
        <title>A high-quality apple genome assembly.</title>
        <authorList>
            <person name="Hu J."/>
        </authorList>
    </citation>
    <scope>NUCLEOTIDE SEQUENCE [LARGE SCALE GENOMIC DNA]</scope>
    <source>
        <strain evidence="22">cv. HFTH1</strain>
        <tissue evidence="21">Young leaf</tissue>
    </source>
</reference>
<feature type="compositionally biased region" description="Low complexity" evidence="17">
    <location>
        <begin position="683"/>
        <end position="695"/>
    </location>
</feature>
<dbReference type="InterPro" id="IPR001357">
    <property type="entry name" value="BRCT_dom"/>
</dbReference>
<dbReference type="Proteomes" id="UP000290289">
    <property type="component" value="Chromosome 13"/>
</dbReference>
<feature type="region of interest" description="Disordered" evidence="17">
    <location>
        <begin position="36"/>
        <end position="55"/>
    </location>
</feature>
<dbReference type="PROSITE" id="PS50969">
    <property type="entry name" value="FCP1"/>
    <property type="match status" value="1"/>
</dbReference>
<evidence type="ECO:0000313" key="22">
    <source>
        <dbReference type="Proteomes" id="UP000290289"/>
    </source>
</evidence>
<evidence type="ECO:0000259" key="18">
    <source>
        <dbReference type="PROSITE" id="PS50172"/>
    </source>
</evidence>
<dbReference type="Pfam" id="PF03031">
    <property type="entry name" value="NIF"/>
    <property type="match status" value="1"/>
</dbReference>
<dbReference type="PROSITE" id="PS51774">
    <property type="entry name" value="NAB"/>
    <property type="match status" value="1"/>
</dbReference>
<evidence type="ECO:0000256" key="5">
    <source>
        <dbReference type="ARBA" id="ARBA00013081"/>
    </source>
</evidence>
<comment type="cofactor">
    <cofactor evidence="2">
        <name>Co(2+)</name>
        <dbReference type="ChEBI" id="CHEBI:48828"/>
    </cofactor>
</comment>
<keyword evidence="12" id="KW-0804">Transcription</keyword>
<accession>A0A498IEF8</accession>
<feature type="compositionally biased region" description="Low complexity" evidence="17">
    <location>
        <begin position="926"/>
        <end position="939"/>
    </location>
</feature>
<name>A0A498IEF8_MALDO</name>
<dbReference type="GO" id="GO:0046872">
    <property type="term" value="F:metal ion binding"/>
    <property type="evidence" value="ECO:0007669"/>
    <property type="project" value="UniProtKB-KW"/>
</dbReference>
<evidence type="ECO:0000259" key="19">
    <source>
        <dbReference type="PROSITE" id="PS50969"/>
    </source>
</evidence>
<comment type="subunit">
    <text evidence="16">Interacts with RAP74.</text>
</comment>
<feature type="domain" description="BRCT" evidence="18">
    <location>
        <begin position="1198"/>
        <end position="1274"/>
    </location>
</feature>
<keyword evidence="10" id="KW-0805">Transcription regulation</keyword>
<dbReference type="InterPro" id="IPR011684">
    <property type="entry name" value="NAB"/>
</dbReference>
<dbReference type="GO" id="GO:0008420">
    <property type="term" value="F:RNA polymerase II CTD heptapeptide repeat phosphatase activity"/>
    <property type="evidence" value="ECO:0007669"/>
    <property type="project" value="InterPro"/>
</dbReference>
<evidence type="ECO:0000256" key="12">
    <source>
        <dbReference type="ARBA" id="ARBA00023163"/>
    </source>
</evidence>
<dbReference type="Gene3D" id="3.40.50.10190">
    <property type="entry name" value="BRCT domain"/>
    <property type="match status" value="1"/>
</dbReference>
<dbReference type="CDD" id="cd07521">
    <property type="entry name" value="HAD_FCP1-like"/>
    <property type="match status" value="1"/>
</dbReference>
<dbReference type="Pfam" id="PF00533">
    <property type="entry name" value="BRCT"/>
    <property type="match status" value="1"/>
</dbReference>
<feature type="region of interest" description="Disordered" evidence="17">
    <location>
        <begin position="541"/>
        <end position="569"/>
    </location>
</feature>
<dbReference type="EC" id="3.1.3.16" evidence="5"/>
<feature type="region of interest" description="Disordered" evidence="17">
    <location>
        <begin position="660"/>
        <end position="695"/>
    </location>
</feature>
<comment type="cofactor">
    <cofactor evidence="1">
        <name>Mn(2+)</name>
        <dbReference type="ChEBI" id="CHEBI:29035"/>
    </cofactor>
</comment>
<evidence type="ECO:0000256" key="8">
    <source>
        <dbReference type="ARBA" id="ARBA00022801"/>
    </source>
</evidence>
<evidence type="ECO:0000256" key="10">
    <source>
        <dbReference type="ARBA" id="ARBA00023015"/>
    </source>
</evidence>
<keyword evidence="13" id="KW-0539">Nucleus</keyword>
<feature type="compositionally biased region" description="Low complexity" evidence="17">
    <location>
        <begin position="137"/>
        <end position="148"/>
    </location>
</feature>
<feature type="region of interest" description="Disordered" evidence="17">
    <location>
        <begin position="440"/>
        <end position="462"/>
    </location>
</feature>
<evidence type="ECO:0000256" key="13">
    <source>
        <dbReference type="ARBA" id="ARBA00023242"/>
    </source>
</evidence>
<keyword evidence="11" id="KW-0175">Coiled coil</keyword>
<dbReference type="FunFam" id="3.40.50.10190:FF:000014">
    <property type="entry name" value="RNA polymerase II C-terminal domain phosphatase-like 3"/>
    <property type="match status" value="1"/>
</dbReference>
<dbReference type="EMBL" id="RDQH01000339">
    <property type="protein sequence ID" value="RXH79961.1"/>
    <property type="molecule type" value="Genomic_DNA"/>
</dbReference>
<dbReference type="PANTHER" id="PTHR23081">
    <property type="entry name" value="RNA POLYMERASE II CTD PHOSPHATASE"/>
    <property type="match status" value="1"/>
</dbReference>
<gene>
    <name evidence="21" type="ORF">DVH24_041108</name>
</gene>
<comment type="subcellular location">
    <subcellularLocation>
        <location evidence="4">Nucleus</location>
    </subcellularLocation>
</comment>
<protein>
    <recommendedName>
        <fullName evidence="5">protein-serine/threonine phosphatase</fullName>
        <ecNumber evidence="5">3.1.3.16</ecNumber>
    </recommendedName>
</protein>
<dbReference type="Pfam" id="PF07765">
    <property type="entry name" value="KIP1"/>
    <property type="match status" value="1"/>
</dbReference>
<evidence type="ECO:0000256" key="4">
    <source>
        <dbReference type="ARBA" id="ARBA00004123"/>
    </source>
</evidence>
<feature type="region of interest" description="Disordered" evidence="17">
    <location>
        <begin position="916"/>
        <end position="939"/>
    </location>
</feature>
<feature type="region of interest" description="Disordered" evidence="17">
    <location>
        <begin position="163"/>
        <end position="187"/>
    </location>
</feature>
<evidence type="ECO:0000256" key="6">
    <source>
        <dbReference type="ARBA" id="ARBA00022491"/>
    </source>
</evidence>
<comment type="catalytic activity">
    <reaction evidence="14">
        <text>O-phospho-L-seryl-[protein] + H2O = L-seryl-[protein] + phosphate</text>
        <dbReference type="Rhea" id="RHEA:20629"/>
        <dbReference type="Rhea" id="RHEA-COMP:9863"/>
        <dbReference type="Rhea" id="RHEA-COMP:11604"/>
        <dbReference type="ChEBI" id="CHEBI:15377"/>
        <dbReference type="ChEBI" id="CHEBI:29999"/>
        <dbReference type="ChEBI" id="CHEBI:43474"/>
        <dbReference type="ChEBI" id="CHEBI:83421"/>
        <dbReference type="EC" id="3.1.3.16"/>
    </reaction>
</comment>
<dbReference type="FunFam" id="3.40.50.1000:FF:000098">
    <property type="entry name" value="RNA polymerase II C-terminal domain phosphatase-like 3"/>
    <property type="match status" value="1"/>
</dbReference>
<keyword evidence="22" id="KW-1185">Reference proteome</keyword>
<dbReference type="SMART" id="SM00577">
    <property type="entry name" value="CPDc"/>
    <property type="match status" value="1"/>
</dbReference>
<sequence>MVAGGFGWNNFIEIEEILGGGVMGKDDESAKVVEDVEEGEISDSTSVEEISEEDFVKQEKQQEVKVVVPLPPPPKDQSKSNGGDDARVWTMRDIYNYPGFRGYRSGLVNLAWAQAVQNKPLNQLLQVNDPDEKLKRSSSSPSLISSERSNAKEVDGVVIVDSGDEMDAEKEEGELEEGEIDLDSEPADGENTAAAEEARDGVLVCDDMDVDNSETGLKKRVSSIREALESVTVNEAEKSFGDVCLQLLNTLESLRGVLSETNVSTKEALVQPSFTAVQAISSVFCSMRPDQKEQNKDIISRVLSSVKNDPPLLAPEQIKEIGVMISSVDSPDVFLQTRAAITDNEIQVIGGVNNKNSEAVHAGSSANFASDTVVSGVYSNPFVLSEVPRPGVSILKGRRVVLPLLDTHKDHDADSLPSPTRESPSCFPVQNTLVVTDRMVKPQPDTSRVTPNAGGSGLHPYDTDALKAVSTYQQINRTSFFMSERLPSPTPSEDGDNGDDDTVGEISSSCASNLRTGPPISGQQVVSPFPIPVGSSSMQERFTGKSAAPASSGSNITIKAPTRNRDPRLRLSNSDMGALNLNPQPLTVHSAPKVDSVITLSSRKQKPLEDSKFDGPALKRQRNTLDNSGFVKDPKTASGSGGWLEDIGGVGPHLISKNQTVENTQSDPRQVVNDVSSSSTADGNSNGPNSSNEPLSVMDLSTASLPALVKDIAVNSAIFKDIAVNPTMLLNILKLGQQQRLAAEAQQKAADPEKSMTNPISSSSILRSNASVSVPSKTTAMLQTLAGTLPVSSQKAPTDESGKVRMKPRDPRRVLHANALQKNGSLGQEQFRNIVTPLSSSQGNKDNLNGQKHDGQADMKLVTSQSVEAPDIARQFTKNLKNIADIMSVSNGSTSPAIASQSVSSQPVPIKNERIDPKTEEQGTGSISASEAAAACPSPSAPMWGDVEHLFEGYDDQQKAAIQRERARRIEEQKKMFAARKLCLVLDLDHTLLNSAKFIEVDPVHDEILRKKEEQDREKPQRHLFRFHHMGMWTKLRPGVWNFLERASQLFELHLYTMGNKLYATEMAKVLDPTGVLFAGRVISRGDDGDPDDGDAPKSKDLEGVLGMESAVVIIDDSVRVWPHNKMNLIVVERYTYFPCSRRQFGLLGPSLLEIDHDERQEDGTLASSLSVIEKMHQIFFSHPSLDEADVRNILASEQRKILNGCRIVFSRVFPVGEVNPHLHPLWQTAEQFGAVCTNYIDDQVTHVVANSLGTDKVNWAISSGKFVVHPGWFCFHGRFHCEMRNEVVNSGRALVALFGLDGSGWCQHIAVEKTMGSISEEMVKKQEDQAASFSWWWDSHNRPNQSQWLEATLSENMKRKVVHELNYSLPTKDWFFNQRCGIIVAELNQKTKLMLNIIEEDGDSFAKRAEMLFKRKPKAHKDSYRSLAEKYDQLRSELIQASHLRSFSSLNSLKVQTIQKCEEEISTYLKAKSLKAQVETDQESFEEHMWKRRILSRV</sequence>
<dbReference type="InterPro" id="IPR011947">
    <property type="entry name" value="FCP1_euk"/>
</dbReference>
<evidence type="ECO:0000256" key="3">
    <source>
        <dbReference type="ARBA" id="ARBA00001946"/>
    </source>
</evidence>
<dbReference type="Gene3D" id="3.40.50.1000">
    <property type="entry name" value="HAD superfamily/HAD-like"/>
    <property type="match status" value="1"/>
</dbReference>
<feature type="domain" description="NAB" evidence="20">
    <location>
        <begin position="1334"/>
        <end position="1439"/>
    </location>
</feature>
<dbReference type="GO" id="GO:0005634">
    <property type="term" value="C:nucleus"/>
    <property type="evidence" value="ECO:0007669"/>
    <property type="project" value="UniProtKB-SubCell"/>
</dbReference>
<dbReference type="CDD" id="cd17729">
    <property type="entry name" value="BRCT_CTDP1"/>
    <property type="match status" value="1"/>
</dbReference>
<keyword evidence="9" id="KW-0694">RNA-binding</keyword>
<feature type="domain" description="FCP1 homology" evidence="19">
    <location>
        <begin position="977"/>
        <end position="1155"/>
    </location>
</feature>
<evidence type="ECO:0000256" key="14">
    <source>
        <dbReference type="ARBA" id="ARBA00047761"/>
    </source>
</evidence>
<evidence type="ECO:0000256" key="1">
    <source>
        <dbReference type="ARBA" id="ARBA00001936"/>
    </source>
</evidence>
<evidence type="ECO:0000259" key="20">
    <source>
        <dbReference type="PROSITE" id="PS51774"/>
    </source>
</evidence>
<comment type="cofactor">
    <cofactor evidence="3">
        <name>Mg(2+)</name>
        <dbReference type="ChEBI" id="CHEBI:18420"/>
    </cofactor>
</comment>
<dbReference type="GO" id="GO:0003779">
    <property type="term" value="F:actin binding"/>
    <property type="evidence" value="ECO:0007669"/>
    <property type="project" value="InterPro"/>
</dbReference>
<comment type="catalytic activity">
    <reaction evidence="15">
        <text>O-phospho-L-threonyl-[protein] + H2O = L-threonyl-[protein] + phosphate</text>
        <dbReference type="Rhea" id="RHEA:47004"/>
        <dbReference type="Rhea" id="RHEA-COMP:11060"/>
        <dbReference type="Rhea" id="RHEA-COMP:11605"/>
        <dbReference type="ChEBI" id="CHEBI:15377"/>
        <dbReference type="ChEBI" id="CHEBI:30013"/>
        <dbReference type="ChEBI" id="CHEBI:43474"/>
        <dbReference type="ChEBI" id="CHEBI:61977"/>
        <dbReference type="EC" id="3.1.3.16"/>
    </reaction>
</comment>
<dbReference type="SMART" id="SM00292">
    <property type="entry name" value="BRCT"/>
    <property type="match status" value="1"/>
</dbReference>
<evidence type="ECO:0000256" key="11">
    <source>
        <dbReference type="ARBA" id="ARBA00023054"/>
    </source>
</evidence>
<evidence type="ECO:0000256" key="9">
    <source>
        <dbReference type="ARBA" id="ARBA00022884"/>
    </source>
</evidence>
<dbReference type="InterPro" id="IPR004274">
    <property type="entry name" value="FCP1_dom"/>
</dbReference>
<feature type="region of interest" description="Disordered" evidence="17">
    <location>
        <begin position="127"/>
        <end position="149"/>
    </location>
</feature>
<dbReference type="SUPFAM" id="SSF56784">
    <property type="entry name" value="HAD-like"/>
    <property type="match status" value="1"/>
</dbReference>
<evidence type="ECO:0000256" key="2">
    <source>
        <dbReference type="ARBA" id="ARBA00001941"/>
    </source>
</evidence>
<dbReference type="Pfam" id="PF25505">
    <property type="entry name" value="ARM_CPL3"/>
    <property type="match status" value="1"/>
</dbReference>
<dbReference type="GO" id="GO:0009651">
    <property type="term" value="P:response to salt stress"/>
    <property type="evidence" value="ECO:0007669"/>
    <property type="project" value="UniProtKB-ARBA"/>
</dbReference>
<keyword evidence="6" id="KW-0678">Repressor</keyword>
<dbReference type="PROSITE" id="PS50172">
    <property type="entry name" value="BRCT"/>
    <property type="match status" value="1"/>
</dbReference>
<dbReference type="GO" id="GO:0003723">
    <property type="term" value="F:RNA binding"/>
    <property type="evidence" value="ECO:0007669"/>
    <property type="project" value="UniProtKB-KW"/>
</dbReference>
<dbReference type="NCBIfam" id="TIGR02250">
    <property type="entry name" value="FCP1_euk"/>
    <property type="match status" value="1"/>
</dbReference>
<organism evidence="21 22">
    <name type="scientific">Malus domestica</name>
    <name type="common">Apple</name>
    <name type="synonym">Pyrus malus</name>
    <dbReference type="NCBI Taxonomy" id="3750"/>
    <lineage>
        <taxon>Eukaryota</taxon>
        <taxon>Viridiplantae</taxon>
        <taxon>Streptophyta</taxon>
        <taxon>Embryophyta</taxon>
        <taxon>Tracheophyta</taxon>
        <taxon>Spermatophyta</taxon>
        <taxon>Magnoliopsida</taxon>
        <taxon>eudicotyledons</taxon>
        <taxon>Gunneridae</taxon>
        <taxon>Pentapetalae</taxon>
        <taxon>rosids</taxon>
        <taxon>fabids</taxon>
        <taxon>Rosales</taxon>
        <taxon>Rosaceae</taxon>
        <taxon>Amygdaloideae</taxon>
        <taxon>Maleae</taxon>
        <taxon>Malus</taxon>
    </lineage>
</organism>